<dbReference type="EMBL" id="GGMS01001566">
    <property type="protein sequence ID" value="MBY70769.1"/>
    <property type="molecule type" value="Transcribed_RNA"/>
</dbReference>
<dbReference type="AlphaFoldDB" id="A0A2S2PZB8"/>
<dbReference type="OrthoDB" id="6621896at2759"/>
<protein>
    <submittedName>
        <fullName evidence="1">Uncharacterized protein</fullName>
    </submittedName>
</protein>
<reference evidence="1" key="1">
    <citation type="submission" date="2018-04" db="EMBL/GenBank/DDBJ databases">
        <title>Transcriptome assembly of Sipha flava.</title>
        <authorList>
            <person name="Scully E.D."/>
            <person name="Geib S.M."/>
            <person name="Palmer N.A."/>
            <person name="Koch K."/>
            <person name="Bradshaw J."/>
            <person name="Heng-Moss T."/>
            <person name="Sarath G."/>
        </authorList>
    </citation>
    <scope>NUCLEOTIDE SEQUENCE</scope>
</reference>
<sequence length="138" mass="16687">MSMEWKKKQKILGKYDVDKLKNKETVRTYQETVANILGRREGFDKEQIEESWKVIKTSITKSAEKVIQLTQRKKTKKWFNDNCKKAIRERNEVRIKAIHTPTPENIRDFENKRRKVNTLIIKEKRIEEKERLEDIENL</sequence>
<gene>
    <name evidence="1" type="ORF">g.1420</name>
</gene>
<name>A0A2S2PZB8_9HEMI</name>
<organism evidence="1">
    <name type="scientific">Sipha flava</name>
    <name type="common">yellow sugarcane aphid</name>
    <dbReference type="NCBI Taxonomy" id="143950"/>
    <lineage>
        <taxon>Eukaryota</taxon>
        <taxon>Metazoa</taxon>
        <taxon>Ecdysozoa</taxon>
        <taxon>Arthropoda</taxon>
        <taxon>Hexapoda</taxon>
        <taxon>Insecta</taxon>
        <taxon>Pterygota</taxon>
        <taxon>Neoptera</taxon>
        <taxon>Paraneoptera</taxon>
        <taxon>Hemiptera</taxon>
        <taxon>Sternorrhyncha</taxon>
        <taxon>Aphidomorpha</taxon>
        <taxon>Aphidoidea</taxon>
        <taxon>Aphididae</taxon>
        <taxon>Sipha</taxon>
    </lineage>
</organism>
<evidence type="ECO:0000313" key="1">
    <source>
        <dbReference type="EMBL" id="MBY70769.1"/>
    </source>
</evidence>
<accession>A0A2S2PZB8</accession>
<proteinExistence type="predicted"/>